<dbReference type="Pfam" id="PF04677">
    <property type="entry name" value="CwfJ_C_1"/>
    <property type="match status" value="1"/>
</dbReference>
<dbReference type="EMBL" id="AXCN02001762">
    <property type="status" value="NOT_ANNOTATED_CDS"/>
    <property type="molecule type" value="Genomic_DNA"/>
</dbReference>
<dbReference type="EnsemblMetazoa" id="AFAF015652-RA">
    <property type="protein sequence ID" value="AFAF015652-PA"/>
    <property type="gene ID" value="AFAF015652"/>
</dbReference>
<dbReference type="VEuPathDB" id="VectorBase:AFAF015652"/>
<feature type="compositionally biased region" description="Polar residues" evidence="2">
    <location>
        <begin position="66"/>
        <end position="76"/>
    </location>
</feature>
<feature type="compositionally biased region" description="Basic and acidic residues" evidence="2">
    <location>
        <begin position="151"/>
        <end position="163"/>
    </location>
</feature>
<dbReference type="InterPro" id="IPR040194">
    <property type="entry name" value="Cwf19-like"/>
</dbReference>
<feature type="region of interest" description="Disordered" evidence="2">
    <location>
        <begin position="1"/>
        <end position="212"/>
    </location>
</feature>
<feature type="compositionally biased region" description="Basic and acidic residues" evidence="2">
    <location>
        <begin position="81"/>
        <end position="90"/>
    </location>
</feature>
<dbReference type="Gene3D" id="3.30.428.10">
    <property type="entry name" value="HIT-like"/>
    <property type="match status" value="1"/>
</dbReference>
<feature type="compositionally biased region" description="Basic and acidic residues" evidence="2">
    <location>
        <begin position="101"/>
        <end position="122"/>
    </location>
</feature>
<evidence type="ECO:0000256" key="2">
    <source>
        <dbReference type="SAM" id="MobiDB-lite"/>
    </source>
</evidence>
<feature type="domain" description="Cwf19-like protein C-terminal" evidence="3">
    <location>
        <begin position="492"/>
        <end position="582"/>
    </location>
</feature>
<evidence type="ECO:0000259" key="4">
    <source>
        <dbReference type="Pfam" id="PF04677"/>
    </source>
</evidence>
<dbReference type="GO" id="GO:0071014">
    <property type="term" value="C:post-mRNA release spliceosomal complex"/>
    <property type="evidence" value="ECO:0007669"/>
    <property type="project" value="TreeGrafter"/>
</dbReference>
<dbReference type="STRING" id="69004.A0A182QRX0"/>
<reference evidence="5" key="2">
    <citation type="submission" date="2020-05" db="UniProtKB">
        <authorList>
            <consortium name="EnsemblMetazoa"/>
        </authorList>
    </citation>
    <scope>IDENTIFICATION</scope>
    <source>
        <strain evidence="5">FAR1</strain>
    </source>
</reference>
<dbReference type="GO" id="GO:0000398">
    <property type="term" value="P:mRNA splicing, via spliceosome"/>
    <property type="evidence" value="ECO:0007669"/>
    <property type="project" value="TreeGrafter"/>
</dbReference>
<dbReference type="PANTHER" id="PTHR12072:SF5">
    <property type="entry name" value="CWF19-LIKE PROTEIN 2"/>
    <property type="match status" value="1"/>
</dbReference>
<dbReference type="InterPro" id="IPR006767">
    <property type="entry name" value="Cwf19-like_C_dom-2"/>
</dbReference>
<reference evidence="6" key="1">
    <citation type="submission" date="2014-01" db="EMBL/GenBank/DDBJ databases">
        <title>The Genome Sequence of Anopheles farauti FAR1 (V2).</title>
        <authorList>
            <consortium name="The Broad Institute Genomics Platform"/>
            <person name="Neafsey D.E."/>
            <person name="Besansky N."/>
            <person name="Howell P."/>
            <person name="Walton C."/>
            <person name="Young S.K."/>
            <person name="Zeng Q."/>
            <person name="Gargeya S."/>
            <person name="Fitzgerald M."/>
            <person name="Haas B."/>
            <person name="Abouelleil A."/>
            <person name="Allen A.W."/>
            <person name="Alvarado L."/>
            <person name="Arachchi H.M."/>
            <person name="Berlin A.M."/>
            <person name="Chapman S.B."/>
            <person name="Gainer-Dewar J."/>
            <person name="Goldberg J."/>
            <person name="Griggs A."/>
            <person name="Gujja S."/>
            <person name="Hansen M."/>
            <person name="Howarth C."/>
            <person name="Imamovic A."/>
            <person name="Ireland A."/>
            <person name="Larimer J."/>
            <person name="McCowan C."/>
            <person name="Murphy C."/>
            <person name="Pearson M."/>
            <person name="Poon T.W."/>
            <person name="Priest M."/>
            <person name="Roberts A."/>
            <person name="Saif S."/>
            <person name="Shea T."/>
            <person name="Sisk P."/>
            <person name="Sykes S."/>
            <person name="Wortman J."/>
            <person name="Nusbaum C."/>
            <person name="Birren B."/>
        </authorList>
    </citation>
    <scope>NUCLEOTIDE SEQUENCE [LARGE SCALE GENOMIC DNA]</scope>
    <source>
        <strain evidence="6">FAR1</strain>
    </source>
</reference>
<feature type="compositionally biased region" description="Basic residues" evidence="2">
    <location>
        <begin position="13"/>
        <end position="46"/>
    </location>
</feature>
<feature type="compositionally biased region" description="Polar residues" evidence="2">
    <location>
        <begin position="276"/>
        <end position="288"/>
    </location>
</feature>
<dbReference type="Proteomes" id="UP000075886">
    <property type="component" value="Unassembled WGS sequence"/>
</dbReference>
<dbReference type="AlphaFoldDB" id="A0A182QRX0"/>
<evidence type="ECO:0000313" key="6">
    <source>
        <dbReference type="Proteomes" id="UP000075886"/>
    </source>
</evidence>
<evidence type="ECO:0000256" key="1">
    <source>
        <dbReference type="ARBA" id="ARBA00006795"/>
    </source>
</evidence>
<evidence type="ECO:0008006" key="7">
    <source>
        <dbReference type="Google" id="ProtNLM"/>
    </source>
</evidence>
<evidence type="ECO:0000313" key="5">
    <source>
        <dbReference type="EnsemblMetazoa" id="AFAF015652-PA"/>
    </source>
</evidence>
<feature type="domain" description="Cwf19-like C-terminal" evidence="4">
    <location>
        <begin position="363"/>
        <end position="483"/>
    </location>
</feature>
<keyword evidence="6" id="KW-1185">Reference proteome</keyword>
<protein>
    <recommendedName>
        <fullName evidence="7">CWF19-like protein 2</fullName>
    </recommendedName>
</protein>
<feature type="region of interest" description="Disordered" evidence="2">
    <location>
        <begin position="248"/>
        <end position="312"/>
    </location>
</feature>
<dbReference type="Pfam" id="PF04676">
    <property type="entry name" value="CwfJ_C_2"/>
    <property type="match status" value="1"/>
</dbReference>
<dbReference type="SUPFAM" id="SSF54197">
    <property type="entry name" value="HIT-like"/>
    <property type="match status" value="1"/>
</dbReference>
<comment type="similarity">
    <text evidence="1">Belongs to the CWF19 family.</text>
</comment>
<dbReference type="PANTHER" id="PTHR12072">
    <property type="entry name" value="CWF19, CELL CYCLE CONTROL PROTEIN"/>
    <property type="match status" value="1"/>
</dbReference>
<evidence type="ECO:0000259" key="3">
    <source>
        <dbReference type="Pfam" id="PF04676"/>
    </source>
</evidence>
<name>A0A182QRX0_9DIPT</name>
<proteinExistence type="inferred from homology"/>
<dbReference type="InterPro" id="IPR006768">
    <property type="entry name" value="Cwf19-like_C_dom-1"/>
</dbReference>
<dbReference type="InterPro" id="IPR036265">
    <property type="entry name" value="HIT-like_sf"/>
</dbReference>
<accession>A0A182QRX0</accession>
<sequence>MGSSTSDSEQDRKHRRHKKKEKKTKKSKKDKKLKKEKKHKRHRRPRSSSSSSGSQSDEWVEALPINTESRAESQGSLELKQQPKLEREDWMNGMLIPTYSKEPKKEDKKATPNDQYDPKTSVRELNPYWKNGGTGLPSFRKPVNEDDENGDDSHFVRSIERHQQNRSGGWKKSSNHDRETEPREAHIETKEQKPAENESNPHAPDEQLLTDEQLNELGAKIIKAELLGNTAQAESLKVKLESAKAYRNNMQMKGKQQSSRDSSHKRSTSAEEPVIYTTSKHGSEAQRQNSKRQKRYQQNLPPGPNLADKFRSELHGNDDMDAQFFKVSSKLGDGKRLENIFDHQKASTSADSAEAIEERTVRDMNRMSKAQADCERCLSSSRFDQEQVISVGRNVYLAIPSWRALQPKHCFVVPVGHYPCLTQVDEDVHQEIVDVCKALVRMFRKHQMEVVFFETVRYLHRNPHTYIQCVPAKNFEMAPFYFKKAILESETEWAMNKKLHNVEGFNVRRTIPKGLPYFWVNFNMENGFAHVIEDQESFPVTFATETIAGILGLDTRDWRKPRKEMYPTQKVNEFKSWWREFDSVLQIKE</sequence>
<organism evidence="5 6">
    <name type="scientific">Anopheles farauti</name>
    <dbReference type="NCBI Taxonomy" id="69004"/>
    <lineage>
        <taxon>Eukaryota</taxon>
        <taxon>Metazoa</taxon>
        <taxon>Ecdysozoa</taxon>
        <taxon>Arthropoda</taxon>
        <taxon>Hexapoda</taxon>
        <taxon>Insecta</taxon>
        <taxon>Pterygota</taxon>
        <taxon>Neoptera</taxon>
        <taxon>Endopterygota</taxon>
        <taxon>Diptera</taxon>
        <taxon>Nematocera</taxon>
        <taxon>Culicoidea</taxon>
        <taxon>Culicidae</taxon>
        <taxon>Anophelinae</taxon>
        <taxon>Anopheles</taxon>
    </lineage>
</organism>
<feature type="compositionally biased region" description="Basic and acidic residues" evidence="2">
    <location>
        <begin position="174"/>
        <end position="196"/>
    </location>
</feature>